<dbReference type="PROSITE" id="PS51354">
    <property type="entry name" value="GLUTAREDOXIN_2"/>
    <property type="match status" value="1"/>
</dbReference>
<comment type="caution">
    <text evidence="2">The sequence shown here is derived from an EMBL/GenBank/DDBJ whole genome shotgun (WGS) entry which is preliminary data.</text>
</comment>
<organism evidence="2 3">
    <name type="scientific">Pontibacillus salicampi</name>
    <dbReference type="NCBI Taxonomy" id="1449801"/>
    <lineage>
        <taxon>Bacteria</taxon>
        <taxon>Bacillati</taxon>
        <taxon>Bacillota</taxon>
        <taxon>Bacilli</taxon>
        <taxon>Bacillales</taxon>
        <taxon>Bacillaceae</taxon>
        <taxon>Pontibacillus</taxon>
    </lineage>
</organism>
<gene>
    <name evidence="2" type="ORF">ACFFGV_09320</name>
</gene>
<dbReference type="RefSeq" id="WP_377347005.1">
    <property type="nucleotide sequence ID" value="NZ_JBHLTP010000007.1"/>
</dbReference>
<dbReference type="InterPro" id="IPR036249">
    <property type="entry name" value="Thioredoxin-like_sf"/>
</dbReference>
<keyword evidence="3" id="KW-1185">Reference proteome</keyword>
<feature type="domain" description="Glutaredoxin" evidence="1">
    <location>
        <begin position="3"/>
        <end position="53"/>
    </location>
</feature>
<dbReference type="CDD" id="cd02976">
    <property type="entry name" value="NrdH"/>
    <property type="match status" value="1"/>
</dbReference>
<reference evidence="2 3" key="1">
    <citation type="submission" date="2024-09" db="EMBL/GenBank/DDBJ databases">
        <authorList>
            <person name="Sun Q."/>
            <person name="Mori K."/>
        </authorList>
    </citation>
    <scope>NUCLEOTIDE SEQUENCE [LARGE SCALE GENOMIC DNA]</scope>
    <source>
        <strain evidence="2 3">NCAIM B.02529</strain>
    </source>
</reference>
<dbReference type="SUPFAM" id="SSF52833">
    <property type="entry name" value="Thioredoxin-like"/>
    <property type="match status" value="1"/>
</dbReference>
<dbReference type="EMBL" id="JBHLTP010000007">
    <property type="protein sequence ID" value="MFC0523764.1"/>
    <property type="molecule type" value="Genomic_DNA"/>
</dbReference>
<dbReference type="Gene3D" id="3.40.30.10">
    <property type="entry name" value="Glutaredoxin"/>
    <property type="match status" value="1"/>
</dbReference>
<dbReference type="Proteomes" id="UP001589836">
    <property type="component" value="Unassembled WGS sequence"/>
</dbReference>
<dbReference type="Pfam" id="PF00462">
    <property type="entry name" value="Glutaredoxin"/>
    <property type="match status" value="1"/>
</dbReference>
<dbReference type="InterPro" id="IPR002109">
    <property type="entry name" value="Glutaredoxin"/>
</dbReference>
<accession>A0ABV6LMX8</accession>
<evidence type="ECO:0000259" key="1">
    <source>
        <dbReference type="Pfam" id="PF00462"/>
    </source>
</evidence>
<sequence length="77" mass="8900">MNVLYTMDGCINCYKAKKHLDSYNISYKEINILEQQEAANTLINLIGEVYTPVYVTTNNKILKGKNILHHQKEDLRA</sequence>
<proteinExistence type="predicted"/>
<name>A0ABV6LMX8_9BACI</name>
<evidence type="ECO:0000313" key="3">
    <source>
        <dbReference type="Proteomes" id="UP001589836"/>
    </source>
</evidence>
<protein>
    <submittedName>
        <fullName evidence="2">Glutaredoxin family protein</fullName>
    </submittedName>
</protein>
<evidence type="ECO:0000313" key="2">
    <source>
        <dbReference type="EMBL" id="MFC0523764.1"/>
    </source>
</evidence>